<gene>
    <name evidence="5" type="ORF">ATNIH1004_009571</name>
</gene>
<dbReference type="RefSeq" id="XP_033422181.1">
    <property type="nucleotide sequence ID" value="XM_033574163.1"/>
</dbReference>
<dbReference type="InterPro" id="IPR042099">
    <property type="entry name" value="ANL_N_sf"/>
</dbReference>
<dbReference type="InterPro" id="IPR000873">
    <property type="entry name" value="AMP-dep_synth/lig_dom"/>
</dbReference>
<evidence type="ECO:0008006" key="7">
    <source>
        <dbReference type="Google" id="ProtNLM"/>
    </source>
</evidence>
<dbReference type="Proteomes" id="UP000324241">
    <property type="component" value="Unassembled WGS sequence"/>
</dbReference>
<proteinExistence type="predicted"/>
<dbReference type="VEuPathDB" id="FungiDB:EYZ11_004334"/>
<dbReference type="AlphaFoldDB" id="A0A5M9ME89"/>
<evidence type="ECO:0000259" key="3">
    <source>
        <dbReference type="Pfam" id="PF00501"/>
    </source>
</evidence>
<dbReference type="Gene3D" id="3.40.50.12780">
    <property type="entry name" value="N-terminal domain of ligase-like"/>
    <property type="match status" value="1"/>
</dbReference>
<evidence type="ECO:0000256" key="1">
    <source>
        <dbReference type="ARBA" id="ARBA00022450"/>
    </source>
</evidence>
<keyword evidence="2" id="KW-0597">Phosphoprotein</keyword>
<comment type="caution">
    <text evidence="5">The sequence shown here is derived from an EMBL/GenBank/DDBJ whole genome shotgun (WGS) entry which is preliminary data.</text>
</comment>
<dbReference type="OrthoDB" id="6509636at2759"/>
<dbReference type="InterPro" id="IPR036291">
    <property type="entry name" value="NAD(P)-bd_dom_sf"/>
</dbReference>
<dbReference type="Pfam" id="PF00501">
    <property type="entry name" value="AMP-binding"/>
    <property type="match status" value="1"/>
</dbReference>
<dbReference type="InterPro" id="IPR020845">
    <property type="entry name" value="AMP-binding_CS"/>
</dbReference>
<dbReference type="PANTHER" id="PTHR24096:SF422">
    <property type="entry name" value="BCDNA.GH02901"/>
    <property type="match status" value="1"/>
</dbReference>
<dbReference type="Pfam" id="PF13193">
    <property type="entry name" value="AMP-binding_C"/>
    <property type="match status" value="1"/>
</dbReference>
<protein>
    <recommendedName>
        <fullName evidence="7">NRPS-like protein biosynthetic cluster</fullName>
    </recommendedName>
</protein>
<accession>A0A5M9ME89</accession>
<dbReference type="PANTHER" id="PTHR24096">
    <property type="entry name" value="LONG-CHAIN-FATTY-ACID--COA LIGASE"/>
    <property type="match status" value="1"/>
</dbReference>
<feature type="domain" description="AMP-dependent synthetase/ligase" evidence="3">
    <location>
        <begin position="398"/>
        <end position="704"/>
    </location>
</feature>
<dbReference type="VEuPathDB" id="FungiDB:EYZ11_004348"/>
<dbReference type="GeneID" id="54332273"/>
<organism evidence="5 6">
    <name type="scientific">Aspergillus tanneri</name>
    <dbReference type="NCBI Taxonomy" id="1220188"/>
    <lineage>
        <taxon>Eukaryota</taxon>
        <taxon>Fungi</taxon>
        <taxon>Dikarya</taxon>
        <taxon>Ascomycota</taxon>
        <taxon>Pezizomycotina</taxon>
        <taxon>Eurotiomycetes</taxon>
        <taxon>Eurotiomycetidae</taxon>
        <taxon>Eurotiales</taxon>
        <taxon>Aspergillaceae</taxon>
        <taxon>Aspergillus</taxon>
        <taxon>Aspergillus subgen. Circumdati</taxon>
    </lineage>
</organism>
<dbReference type="GO" id="GO:0016405">
    <property type="term" value="F:CoA-ligase activity"/>
    <property type="evidence" value="ECO:0007669"/>
    <property type="project" value="TreeGrafter"/>
</dbReference>
<sequence length="870" mass="96679">MSIVFITGATGYIGGDVLSQLVPKYPDFTYRLLVRGADKGEIIKAQYPSVQIVYGGLEATDILEAESASADIIIHTADASDNLPAARAIYAGILKGHTPQRPAYWLHTSGAGIFSYVDTDERTAGILRDKVYNDLEGIQDILNIPNHAFHREVDKLVLEAGTRHPDIVKSAIISPTTVYGPGRGPCSQRSRQLYILSRWILERKTVPIIGEGKSLGTNVYITDLTDLYLLFFDAALSRRADLWGPEAYYLAERGEHCWAEVAKKISQIAIRQGLVSAVEIEALDPKAAAKFAGFEAVSWGLNCRCRARRAHKVLGWKPTGPSVEEVLPSILRGEWERLQVPKSLSIWEFFLDSEYSPLRRLHPEDLGAYINALTKERIRYDELKDYTTYLSTALVKKYAGVISGASPAYNVEEMTYALKTAQAKFLMTVPSSMEVAVPAAKNAGIPAECIFLLEGEKHGYTTVQELLEVGKEYGDDGQVAPFTLAEGESNRDVCGFLSFSSGTTGRPKTVVIAHHNVIAQCMQIQQVASPDCKKSLAVLPLFHITGLVHQMHLPILLNTEVYMLPFFNMDTMLNAVVENQITELLLVPPILIRLLQDPAAEKYDISHVKRFFSGAAPIAKALLQQLEKRFPWTGFKQEYGMTESCSCITTHPPDLQSYNYASRVGSIVANTDVKIMDPVTGRELGYNKPGEILARGPQIVMGYLGNEEATRETFDADGWLHTGDIGYMDEEGFLTITDRIKEMIKVNGIGVSPTELEDLLLGHEDVEDAAVAAISDDYSGERPKAYIVLRSRVRQRVGDGVGLVDIGRELVEYVRAKKVRHKWIVEVEFVHELPKSASGKILRRILRDRETRPSPGKRLVVRDERMKARL</sequence>
<name>A0A5M9ME89_9EURO</name>
<evidence type="ECO:0000313" key="6">
    <source>
        <dbReference type="Proteomes" id="UP000324241"/>
    </source>
</evidence>
<dbReference type="InterPro" id="IPR025110">
    <property type="entry name" value="AMP-bd_C"/>
</dbReference>
<dbReference type="EMBL" id="QUQM01000005">
    <property type="protein sequence ID" value="KAA8642819.1"/>
    <property type="molecule type" value="Genomic_DNA"/>
</dbReference>
<dbReference type="Gene3D" id="3.30.300.30">
    <property type="match status" value="1"/>
</dbReference>
<evidence type="ECO:0000313" key="5">
    <source>
        <dbReference type="EMBL" id="KAA8642819.1"/>
    </source>
</evidence>
<keyword evidence="1" id="KW-0596">Phosphopantetheine</keyword>
<dbReference type="SUPFAM" id="SSF51735">
    <property type="entry name" value="NAD(P)-binding Rossmann-fold domains"/>
    <property type="match status" value="1"/>
</dbReference>
<reference evidence="5 6" key="1">
    <citation type="submission" date="2019-08" db="EMBL/GenBank/DDBJ databases">
        <title>The genome sequence of a newly discovered highly antifungal drug resistant Aspergillus species, Aspergillus tanneri NIH 1004.</title>
        <authorList>
            <person name="Mounaud S."/>
            <person name="Singh I."/>
            <person name="Joardar V."/>
            <person name="Pakala S."/>
            <person name="Pakala S."/>
            <person name="Venepally P."/>
            <person name="Chung J.K."/>
            <person name="Losada L."/>
            <person name="Nierman W.C."/>
        </authorList>
    </citation>
    <scope>NUCLEOTIDE SEQUENCE [LARGE SCALE GENOMIC DNA]</scope>
    <source>
        <strain evidence="5 6">NIH1004</strain>
    </source>
</reference>
<dbReference type="Gene3D" id="3.40.50.720">
    <property type="entry name" value="NAD(P)-binding Rossmann-like Domain"/>
    <property type="match status" value="2"/>
</dbReference>
<dbReference type="SUPFAM" id="SSF56801">
    <property type="entry name" value="Acetyl-CoA synthetase-like"/>
    <property type="match status" value="1"/>
</dbReference>
<evidence type="ECO:0000259" key="4">
    <source>
        <dbReference type="Pfam" id="PF13193"/>
    </source>
</evidence>
<evidence type="ECO:0000256" key="2">
    <source>
        <dbReference type="ARBA" id="ARBA00022553"/>
    </source>
</evidence>
<dbReference type="InterPro" id="IPR045851">
    <property type="entry name" value="AMP-bd_C_sf"/>
</dbReference>
<feature type="domain" description="AMP-binding enzyme C-terminal" evidence="4">
    <location>
        <begin position="755"/>
        <end position="840"/>
    </location>
</feature>
<dbReference type="PROSITE" id="PS00455">
    <property type="entry name" value="AMP_BINDING"/>
    <property type="match status" value="1"/>
</dbReference>